<feature type="transmembrane region" description="Helical" evidence="6">
    <location>
        <begin position="459"/>
        <end position="482"/>
    </location>
</feature>
<sequence length="534" mass="60576">MSECFDSPQCLRLEHLSFTPDESSMPIKEKNKHDGSITVQARDVDTAAMVAEDTPEELSPEDAERLRKKIDRHLLPLMCFSFVIMIADQVVVAQSAILGIFQGAHLSQDQFNWLATILYITILSLEYPQNLALQRFPIGKWMSFNIFVWSIALLAHAACKSFGALVACRIVLGMCESVILPGFMLVTSMFYTRKEHTQRVGYWYMAGMCGSSFLGFVAFGLLHITGTRLMPWQWMMIIMGAVTFIFGIVFFFLFPDSPTTARFLTPEERAQTVQRIKVNQSGVENKRWKREQFIEALKDPKVWVMAGFGFLSHVPVSMTFQKQIIVSQLGFNALQTTLLSCADGVVSIIGIFIGIYLSTIPLVGRGYATILTSIPPLVGSILINILPSENKIALLFMYWLSFWVSVPYTVFLGWVTSLTAGHTKRITTNAIVLIAAYLGLAVGPLMWKKQYQPRNRIPWIIVSLCVFVSAGLLFTLRTMLYLENKRRDREPRSAKYDEVYMKKELSDGTVEKHHVDKAFLDLTDIENRDFRYVL</sequence>
<proteinExistence type="predicted"/>
<evidence type="ECO:0000256" key="5">
    <source>
        <dbReference type="ARBA" id="ARBA00023136"/>
    </source>
</evidence>
<comment type="subcellular location">
    <subcellularLocation>
        <location evidence="1">Membrane</location>
        <topology evidence="1">Multi-pass membrane protein</topology>
    </subcellularLocation>
</comment>
<feature type="transmembrane region" description="Helical" evidence="6">
    <location>
        <begin position="232"/>
        <end position="254"/>
    </location>
</feature>
<feature type="transmembrane region" description="Helical" evidence="6">
    <location>
        <begin position="426"/>
        <end position="447"/>
    </location>
</feature>
<dbReference type="AlphaFoldDB" id="A0A8H6MCT9"/>
<keyword evidence="5 6" id="KW-0472">Membrane</keyword>
<evidence type="ECO:0000256" key="6">
    <source>
        <dbReference type="SAM" id="Phobius"/>
    </source>
</evidence>
<feature type="transmembrane region" description="Helical" evidence="6">
    <location>
        <begin position="139"/>
        <end position="158"/>
    </location>
</feature>
<dbReference type="Gene3D" id="1.20.1250.20">
    <property type="entry name" value="MFS general substrate transporter like domains"/>
    <property type="match status" value="1"/>
</dbReference>
<feature type="transmembrane region" description="Helical" evidence="6">
    <location>
        <begin position="170"/>
        <end position="191"/>
    </location>
</feature>
<feature type="transmembrane region" description="Helical" evidence="6">
    <location>
        <begin position="74"/>
        <end position="98"/>
    </location>
</feature>
<dbReference type="PANTHER" id="PTHR43791">
    <property type="entry name" value="PERMEASE-RELATED"/>
    <property type="match status" value="1"/>
</dbReference>
<gene>
    <name evidence="7" type="ORF">DFP72DRAFT_872151</name>
</gene>
<name>A0A8H6MCT9_9AGAR</name>
<protein>
    <submittedName>
        <fullName evidence="7">Membrane transporter</fullName>
    </submittedName>
</protein>
<feature type="transmembrane region" description="Helical" evidence="6">
    <location>
        <begin position="392"/>
        <end position="414"/>
    </location>
</feature>
<feature type="transmembrane region" description="Helical" evidence="6">
    <location>
        <begin position="110"/>
        <end position="127"/>
    </location>
</feature>
<dbReference type="SUPFAM" id="SSF103473">
    <property type="entry name" value="MFS general substrate transporter"/>
    <property type="match status" value="1"/>
</dbReference>
<dbReference type="InterPro" id="IPR036259">
    <property type="entry name" value="MFS_trans_sf"/>
</dbReference>
<reference evidence="7 8" key="1">
    <citation type="submission" date="2020-07" db="EMBL/GenBank/DDBJ databases">
        <title>Comparative genomics of pyrophilous fungi reveals a link between fire events and developmental genes.</title>
        <authorList>
            <consortium name="DOE Joint Genome Institute"/>
            <person name="Steindorff A.S."/>
            <person name="Carver A."/>
            <person name="Calhoun S."/>
            <person name="Stillman K."/>
            <person name="Liu H."/>
            <person name="Lipzen A."/>
            <person name="Pangilinan J."/>
            <person name="Labutti K."/>
            <person name="Bruns T.D."/>
            <person name="Grigoriev I.V."/>
        </authorList>
    </citation>
    <scope>NUCLEOTIDE SEQUENCE [LARGE SCALE GENOMIC DNA]</scope>
    <source>
        <strain evidence="7 8">CBS 144469</strain>
    </source>
</reference>
<evidence type="ECO:0000256" key="3">
    <source>
        <dbReference type="ARBA" id="ARBA00022692"/>
    </source>
</evidence>
<dbReference type="PANTHER" id="PTHR43791:SF63">
    <property type="entry name" value="HIGH AFFINITY CYSTEINE TRANSPORTER"/>
    <property type="match status" value="1"/>
</dbReference>
<keyword evidence="3 6" id="KW-0812">Transmembrane</keyword>
<organism evidence="7 8">
    <name type="scientific">Ephemerocybe angulata</name>
    <dbReference type="NCBI Taxonomy" id="980116"/>
    <lineage>
        <taxon>Eukaryota</taxon>
        <taxon>Fungi</taxon>
        <taxon>Dikarya</taxon>
        <taxon>Basidiomycota</taxon>
        <taxon>Agaricomycotina</taxon>
        <taxon>Agaricomycetes</taxon>
        <taxon>Agaricomycetidae</taxon>
        <taxon>Agaricales</taxon>
        <taxon>Agaricineae</taxon>
        <taxon>Psathyrellaceae</taxon>
        <taxon>Ephemerocybe</taxon>
    </lineage>
</organism>
<dbReference type="Proteomes" id="UP000521943">
    <property type="component" value="Unassembled WGS sequence"/>
</dbReference>
<dbReference type="OrthoDB" id="6730379at2759"/>
<feature type="transmembrane region" description="Helical" evidence="6">
    <location>
        <begin position="367"/>
        <end position="386"/>
    </location>
</feature>
<evidence type="ECO:0000256" key="1">
    <source>
        <dbReference type="ARBA" id="ARBA00004141"/>
    </source>
</evidence>
<feature type="transmembrane region" description="Helical" evidence="6">
    <location>
        <begin position="333"/>
        <end position="355"/>
    </location>
</feature>
<dbReference type="GO" id="GO:0022857">
    <property type="term" value="F:transmembrane transporter activity"/>
    <property type="evidence" value="ECO:0007669"/>
    <property type="project" value="InterPro"/>
</dbReference>
<evidence type="ECO:0000256" key="4">
    <source>
        <dbReference type="ARBA" id="ARBA00022989"/>
    </source>
</evidence>
<feature type="transmembrane region" description="Helical" evidence="6">
    <location>
        <begin position="203"/>
        <end position="226"/>
    </location>
</feature>
<dbReference type="Pfam" id="PF07690">
    <property type="entry name" value="MFS_1"/>
    <property type="match status" value="1"/>
</dbReference>
<evidence type="ECO:0000313" key="8">
    <source>
        <dbReference type="Proteomes" id="UP000521943"/>
    </source>
</evidence>
<dbReference type="EMBL" id="JACGCI010000004">
    <property type="protein sequence ID" value="KAF6764553.1"/>
    <property type="molecule type" value="Genomic_DNA"/>
</dbReference>
<dbReference type="InterPro" id="IPR011701">
    <property type="entry name" value="MFS"/>
</dbReference>
<accession>A0A8H6MCT9</accession>
<comment type="caution">
    <text evidence="7">The sequence shown here is derived from an EMBL/GenBank/DDBJ whole genome shotgun (WGS) entry which is preliminary data.</text>
</comment>
<keyword evidence="2" id="KW-0813">Transport</keyword>
<evidence type="ECO:0000313" key="7">
    <source>
        <dbReference type="EMBL" id="KAF6764553.1"/>
    </source>
</evidence>
<keyword evidence="4 6" id="KW-1133">Transmembrane helix</keyword>
<dbReference type="GO" id="GO:0016020">
    <property type="term" value="C:membrane"/>
    <property type="evidence" value="ECO:0007669"/>
    <property type="project" value="UniProtKB-SubCell"/>
</dbReference>
<evidence type="ECO:0000256" key="2">
    <source>
        <dbReference type="ARBA" id="ARBA00022448"/>
    </source>
</evidence>
<keyword evidence="8" id="KW-1185">Reference proteome</keyword>